<feature type="active site" evidence="8">
    <location>
        <position position="129"/>
    </location>
</feature>
<gene>
    <name evidence="10" type="ORF">Din_042824</name>
</gene>
<dbReference type="GO" id="GO:0071555">
    <property type="term" value="P:cell wall organization"/>
    <property type="evidence" value="ECO:0007669"/>
    <property type="project" value="UniProtKB-KW"/>
</dbReference>
<evidence type="ECO:0000256" key="9">
    <source>
        <dbReference type="RuleBase" id="RU361169"/>
    </source>
</evidence>
<comment type="similarity">
    <text evidence="2 9">Belongs to the glycosyl hydrolase 28 family.</text>
</comment>
<dbReference type="SMART" id="SM00710">
    <property type="entry name" value="PbH1"/>
    <property type="match status" value="4"/>
</dbReference>
<dbReference type="Pfam" id="PF00295">
    <property type="entry name" value="Glyco_hydro_28"/>
    <property type="match status" value="1"/>
</dbReference>
<evidence type="ECO:0000256" key="1">
    <source>
        <dbReference type="ARBA" id="ARBA00004191"/>
    </source>
</evidence>
<evidence type="ECO:0000256" key="5">
    <source>
        <dbReference type="ARBA" id="ARBA00022801"/>
    </source>
</evidence>
<dbReference type="InterPro" id="IPR006626">
    <property type="entry name" value="PbH1"/>
</dbReference>
<dbReference type="PROSITE" id="PS00502">
    <property type="entry name" value="POLYGALACTURONASE"/>
    <property type="match status" value="1"/>
</dbReference>
<reference evidence="10" key="1">
    <citation type="submission" date="2019-08" db="EMBL/GenBank/DDBJ databases">
        <title>Reference gene set and small RNA set construction with multiple tissues from Davidia involucrata Baill.</title>
        <authorList>
            <person name="Yang H."/>
            <person name="Zhou C."/>
            <person name="Li G."/>
            <person name="Wang J."/>
            <person name="Gao P."/>
            <person name="Wang M."/>
            <person name="Wang R."/>
            <person name="Zhao Y."/>
        </authorList>
    </citation>
    <scope>NUCLEOTIDE SEQUENCE</scope>
    <source>
        <tissue evidence="10">Mixed with DoveR01_LX</tissue>
    </source>
</reference>
<proteinExistence type="inferred from homology"/>
<dbReference type="InterPro" id="IPR012334">
    <property type="entry name" value="Pectin_lyas_fold"/>
</dbReference>
<dbReference type="SUPFAM" id="SSF51126">
    <property type="entry name" value="Pectin lyase-like"/>
    <property type="match status" value="1"/>
</dbReference>
<evidence type="ECO:0000256" key="2">
    <source>
        <dbReference type="ARBA" id="ARBA00008834"/>
    </source>
</evidence>
<keyword evidence="7" id="KW-0961">Cell wall biogenesis/degradation</keyword>
<protein>
    <recommendedName>
        <fullName evidence="11">Endo-polygalacturonase</fullName>
    </recommendedName>
</protein>
<dbReference type="GO" id="GO:0004650">
    <property type="term" value="F:polygalacturonase activity"/>
    <property type="evidence" value="ECO:0007669"/>
    <property type="project" value="InterPro"/>
</dbReference>
<sequence length="299" mass="31509">MDGSGQINGQGSPWWRQAGNSDYINATNTNCNRPTALHFYNCNGLQLSGLNHLNSPRNHISISGCNGVTISNLHISAPQDSPNTDGIDISFSSHVNIHDCVIGTGDDCVALDNGSSIINITGVACGPGHGISVGSLGENGSHETVEEVLVQGCSFNGTENGARIKTWPGGSGYARHITFENITLIDVQNPIIIDQHYCNGEDHCRNDQGSAIKVSDVTYRLVQGSSASKKAIDLDCSKRVACTNIVMDQINITSAVPGAQIFASCNNAYGTSSSTTPNVPCLSKSPYIDSNLVAVNVTN</sequence>
<dbReference type="GO" id="GO:0005975">
    <property type="term" value="P:carbohydrate metabolic process"/>
    <property type="evidence" value="ECO:0007669"/>
    <property type="project" value="InterPro"/>
</dbReference>
<dbReference type="PANTHER" id="PTHR31375">
    <property type="match status" value="1"/>
</dbReference>
<keyword evidence="4" id="KW-0964">Secreted</keyword>
<evidence type="ECO:0000256" key="6">
    <source>
        <dbReference type="ARBA" id="ARBA00023295"/>
    </source>
</evidence>
<name>A0A5B7C232_DAVIN</name>
<dbReference type="InterPro" id="IPR011050">
    <property type="entry name" value="Pectin_lyase_fold/virulence"/>
</dbReference>
<evidence type="ECO:0000313" key="10">
    <source>
        <dbReference type="EMBL" id="MPA73383.1"/>
    </source>
</evidence>
<dbReference type="Gene3D" id="2.160.20.10">
    <property type="entry name" value="Single-stranded right-handed beta-helix, Pectin lyase-like"/>
    <property type="match status" value="1"/>
</dbReference>
<evidence type="ECO:0000256" key="3">
    <source>
        <dbReference type="ARBA" id="ARBA00022512"/>
    </source>
</evidence>
<evidence type="ECO:0000256" key="4">
    <source>
        <dbReference type="ARBA" id="ARBA00022525"/>
    </source>
</evidence>
<evidence type="ECO:0008006" key="11">
    <source>
        <dbReference type="Google" id="ProtNLM"/>
    </source>
</evidence>
<keyword evidence="6 9" id="KW-0326">Glycosidase</keyword>
<evidence type="ECO:0000256" key="8">
    <source>
        <dbReference type="PROSITE-ProRule" id="PRU10052"/>
    </source>
</evidence>
<evidence type="ECO:0000256" key="7">
    <source>
        <dbReference type="ARBA" id="ARBA00023316"/>
    </source>
</evidence>
<comment type="subcellular location">
    <subcellularLocation>
        <location evidence="1">Secreted</location>
        <location evidence="1">Cell wall</location>
    </subcellularLocation>
</comment>
<accession>A0A5B7C232</accession>
<dbReference type="InterPro" id="IPR000743">
    <property type="entry name" value="Glyco_hydro_28"/>
</dbReference>
<organism evidence="10">
    <name type="scientific">Davidia involucrata</name>
    <name type="common">Dove tree</name>
    <dbReference type="NCBI Taxonomy" id="16924"/>
    <lineage>
        <taxon>Eukaryota</taxon>
        <taxon>Viridiplantae</taxon>
        <taxon>Streptophyta</taxon>
        <taxon>Embryophyta</taxon>
        <taxon>Tracheophyta</taxon>
        <taxon>Spermatophyta</taxon>
        <taxon>Magnoliopsida</taxon>
        <taxon>eudicotyledons</taxon>
        <taxon>Gunneridae</taxon>
        <taxon>Pentapetalae</taxon>
        <taxon>asterids</taxon>
        <taxon>Cornales</taxon>
        <taxon>Nyssaceae</taxon>
        <taxon>Davidia</taxon>
    </lineage>
</organism>
<keyword evidence="5 9" id="KW-0378">Hydrolase</keyword>
<dbReference type="EMBL" id="GHES01042824">
    <property type="protein sequence ID" value="MPA73383.1"/>
    <property type="molecule type" value="Transcribed_RNA"/>
</dbReference>
<keyword evidence="3" id="KW-0134">Cell wall</keyword>
<dbReference type="AlphaFoldDB" id="A0A5B7C232"/>